<dbReference type="EMBL" id="CP030840">
    <property type="protein sequence ID" value="AXC13675.1"/>
    <property type="molecule type" value="Genomic_DNA"/>
</dbReference>
<dbReference type="OrthoDB" id="507028at2"/>
<dbReference type="Proteomes" id="UP000253606">
    <property type="component" value="Chromosome"/>
</dbReference>
<feature type="region of interest" description="Disordered" evidence="1">
    <location>
        <begin position="307"/>
        <end position="339"/>
    </location>
</feature>
<organism evidence="2 3">
    <name type="scientific">Acidisarcina polymorpha</name>
    <dbReference type="NCBI Taxonomy" id="2211140"/>
    <lineage>
        <taxon>Bacteria</taxon>
        <taxon>Pseudomonadati</taxon>
        <taxon>Acidobacteriota</taxon>
        <taxon>Terriglobia</taxon>
        <taxon>Terriglobales</taxon>
        <taxon>Acidobacteriaceae</taxon>
        <taxon>Acidisarcina</taxon>
    </lineage>
</organism>
<name>A0A2Z5G4S9_9BACT</name>
<sequence length="339" mass="38084">MALRGVLTLAFGAPKYIEMAKALGRSLMLHAPETPRAVVTDSRDPELRKLYTATIEYRPSFGSNVRQKMYLDRYSPFDETLFIDSDCLVVGKLDVFWEAFRGLNFAVQGVQTLRTGDVDTFLDVDFVLQRFSLSGIPKFNGGIYFFNKSPEAVRLFETARSLLKNARDLRFSDFRRDGPADEALYGVAMAIEGLSVTDLGRRGMWSPGELQGKIKIDVAKGICSFVKRVGEAKVPRLVEPDIMHFFGRFTESLTYRRECVRLKKLLEGEIQKAGAITLSDELKLRAMTIPLGYHRLRGYFRRATKAPVSARLSQPPRPVSSSGVLRKARKLSSPAAKVE</sequence>
<evidence type="ECO:0000313" key="3">
    <source>
        <dbReference type="Proteomes" id="UP000253606"/>
    </source>
</evidence>
<dbReference type="InterPro" id="IPR029044">
    <property type="entry name" value="Nucleotide-diphossugar_trans"/>
</dbReference>
<keyword evidence="3" id="KW-1185">Reference proteome</keyword>
<accession>A0A2Z5G4S9</accession>
<dbReference type="RefSeq" id="WP_114208609.1">
    <property type="nucleotide sequence ID" value="NZ_CP030840.1"/>
</dbReference>
<dbReference type="Gene3D" id="3.90.550.10">
    <property type="entry name" value="Spore Coat Polysaccharide Biosynthesis Protein SpsA, Chain A"/>
    <property type="match status" value="1"/>
</dbReference>
<proteinExistence type="predicted"/>
<gene>
    <name evidence="2" type="ORF">ACPOL_4402</name>
</gene>
<protein>
    <submittedName>
        <fullName evidence="2">Uncharacterized protein</fullName>
    </submittedName>
</protein>
<evidence type="ECO:0000256" key="1">
    <source>
        <dbReference type="SAM" id="MobiDB-lite"/>
    </source>
</evidence>
<dbReference type="KEGG" id="abas:ACPOL_4402"/>
<dbReference type="SUPFAM" id="SSF53448">
    <property type="entry name" value="Nucleotide-diphospho-sugar transferases"/>
    <property type="match status" value="1"/>
</dbReference>
<evidence type="ECO:0000313" key="2">
    <source>
        <dbReference type="EMBL" id="AXC13675.1"/>
    </source>
</evidence>
<reference evidence="2 3" key="1">
    <citation type="journal article" date="2018" name="Front. Microbiol.">
        <title>Hydrolytic Capabilities as a Key to Environmental Success: Chitinolytic and Cellulolytic Acidobacteria From Acidic Sub-arctic Soils and Boreal Peatlands.</title>
        <authorList>
            <person name="Belova S.E."/>
            <person name="Ravin N.V."/>
            <person name="Pankratov T.A."/>
            <person name="Rakitin A.L."/>
            <person name="Ivanova A.A."/>
            <person name="Beletsky A.V."/>
            <person name="Mardanov A.V."/>
            <person name="Sinninghe Damste J.S."/>
            <person name="Dedysh S.N."/>
        </authorList>
    </citation>
    <scope>NUCLEOTIDE SEQUENCE [LARGE SCALE GENOMIC DNA]</scope>
    <source>
        <strain evidence="2 3">SBC82</strain>
    </source>
</reference>
<dbReference type="AlphaFoldDB" id="A0A2Z5G4S9"/>